<name>A0A139IGI2_9PEZI</name>
<protein>
    <submittedName>
        <fullName evidence="1">Uncharacterized protein</fullName>
    </submittedName>
</protein>
<gene>
    <name evidence="1" type="ORF">AC579_5002</name>
</gene>
<dbReference type="EMBL" id="LFZO01000108">
    <property type="protein sequence ID" value="KXT13656.1"/>
    <property type="molecule type" value="Genomic_DNA"/>
</dbReference>
<evidence type="ECO:0000313" key="1">
    <source>
        <dbReference type="EMBL" id="KXT13656.1"/>
    </source>
</evidence>
<proteinExistence type="predicted"/>
<dbReference type="OrthoDB" id="8300194at2759"/>
<dbReference type="AlphaFoldDB" id="A0A139IGI2"/>
<sequence>MLAKVSGAYRLNYEIVLKTGEAVRPAEALTMQLVREKPMVPVPRNVLSTYVQESDGRGVIVMGKRWTKPDQKEAYDVGT</sequence>
<reference evidence="1 2" key="1">
    <citation type="submission" date="2015-07" db="EMBL/GenBank/DDBJ databases">
        <title>Comparative genomics of the Sigatoka disease complex on banana suggests a link between parallel evolutionary changes in Pseudocercospora fijiensis and Pseudocercospora eumusae and increased virulence on the banana host.</title>
        <authorList>
            <person name="Chang T.-C."/>
            <person name="Salvucci A."/>
            <person name="Crous P.W."/>
            <person name="Stergiopoulos I."/>
        </authorList>
    </citation>
    <scope>NUCLEOTIDE SEQUENCE [LARGE SCALE GENOMIC DNA]</scope>
    <source>
        <strain evidence="1 2">CBS 116634</strain>
    </source>
</reference>
<evidence type="ECO:0000313" key="2">
    <source>
        <dbReference type="Proteomes" id="UP000073492"/>
    </source>
</evidence>
<keyword evidence="2" id="KW-1185">Reference proteome</keyword>
<organism evidence="1 2">
    <name type="scientific">Pseudocercospora musae</name>
    <dbReference type="NCBI Taxonomy" id="113226"/>
    <lineage>
        <taxon>Eukaryota</taxon>
        <taxon>Fungi</taxon>
        <taxon>Dikarya</taxon>
        <taxon>Ascomycota</taxon>
        <taxon>Pezizomycotina</taxon>
        <taxon>Dothideomycetes</taxon>
        <taxon>Dothideomycetidae</taxon>
        <taxon>Mycosphaerellales</taxon>
        <taxon>Mycosphaerellaceae</taxon>
        <taxon>Pseudocercospora</taxon>
    </lineage>
</organism>
<accession>A0A139IGI2</accession>
<dbReference type="Proteomes" id="UP000073492">
    <property type="component" value="Unassembled WGS sequence"/>
</dbReference>
<comment type="caution">
    <text evidence="1">The sequence shown here is derived from an EMBL/GenBank/DDBJ whole genome shotgun (WGS) entry which is preliminary data.</text>
</comment>